<dbReference type="AlphaFoldDB" id="A0A7S0Y7S1"/>
<organism evidence="2">
    <name type="scientific">Polytomella parva</name>
    <dbReference type="NCBI Taxonomy" id="51329"/>
    <lineage>
        <taxon>Eukaryota</taxon>
        <taxon>Viridiplantae</taxon>
        <taxon>Chlorophyta</taxon>
        <taxon>core chlorophytes</taxon>
        <taxon>Chlorophyceae</taxon>
        <taxon>CS clade</taxon>
        <taxon>Chlamydomonadales</taxon>
        <taxon>Chlamydomonadaceae</taxon>
        <taxon>Polytomella</taxon>
    </lineage>
</organism>
<dbReference type="PANTHER" id="PTHR43198:SF2">
    <property type="entry name" value="SI:CH1073-67J19.1-RELATED"/>
    <property type="match status" value="1"/>
</dbReference>
<gene>
    <name evidence="2" type="ORF">PPAR00522_LOCUS1297</name>
</gene>
<dbReference type="InterPro" id="IPR016084">
    <property type="entry name" value="Haem_Oase-like_multi-hlx"/>
</dbReference>
<evidence type="ECO:0000259" key="1">
    <source>
        <dbReference type="Pfam" id="PF03070"/>
    </source>
</evidence>
<dbReference type="InterPro" id="IPR004305">
    <property type="entry name" value="Thiaminase-2/PQQC"/>
</dbReference>
<protein>
    <recommendedName>
        <fullName evidence="1">Thiaminase-2/PQQC domain-containing protein</fullName>
    </recommendedName>
</protein>
<evidence type="ECO:0000313" key="2">
    <source>
        <dbReference type="EMBL" id="CAD8764912.1"/>
    </source>
</evidence>
<reference evidence="2" key="1">
    <citation type="submission" date="2021-01" db="EMBL/GenBank/DDBJ databases">
        <authorList>
            <person name="Corre E."/>
            <person name="Pelletier E."/>
            <person name="Niang G."/>
            <person name="Scheremetjew M."/>
            <person name="Finn R."/>
            <person name="Kale V."/>
            <person name="Holt S."/>
            <person name="Cochrane G."/>
            <person name="Meng A."/>
            <person name="Brown T."/>
            <person name="Cohen L."/>
        </authorList>
    </citation>
    <scope>NUCLEOTIDE SEQUENCE</scope>
    <source>
        <strain evidence="2">SAG 63-3</strain>
    </source>
</reference>
<dbReference type="GO" id="GO:0005829">
    <property type="term" value="C:cytosol"/>
    <property type="evidence" value="ECO:0007669"/>
    <property type="project" value="TreeGrafter"/>
</dbReference>
<accession>A0A7S0Y7S1</accession>
<name>A0A7S0Y7S1_9CHLO</name>
<dbReference type="EMBL" id="HBFM01002273">
    <property type="protein sequence ID" value="CAD8764912.1"/>
    <property type="molecule type" value="Transcribed_RNA"/>
</dbReference>
<dbReference type="InterPro" id="IPR050967">
    <property type="entry name" value="Thiamine_Salvage_TenA"/>
</dbReference>
<proteinExistence type="predicted"/>
<dbReference type="Pfam" id="PF03070">
    <property type="entry name" value="TENA_THI-4"/>
    <property type="match status" value="1"/>
</dbReference>
<dbReference type="SUPFAM" id="SSF48613">
    <property type="entry name" value="Heme oxygenase-like"/>
    <property type="match status" value="1"/>
</dbReference>
<feature type="domain" description="Thiaminase-2/PQQC" evidence="1">
    <location>
        <begin position="57"/>
        <end position="250"/>
    </location>
</feature>
<dbReference type="Gene3D" id="1.20.910.10">
    <property type="entry name" value="Heme oxygenase-like"/>
    <property type="match status" value="1"/>
</dbReference>
<dbReference type="PANTHER" id="PTHR43198">
    <property type="entry name" value="BIFUNCTIONAL TH2 PROTEIN"/>
    <property type="match status" value="1"/>
</dbReference>
<dbReference type="GO" id="GO:0006772">
    <property type="term" value="P:thiamine metabolic process"/>
    <property type="evidence" value="ECO:0007669"/>
    <property type="project" value="UniProtKB-ARBA"/>
</dbReference>
<sequence>MTVFSNLNSNLSSLFPYPASNVASILQITSGAQKKSLPSKLYWESGKYAAYRSLYSPFVQSMAKGTLSISNYRSYLRCCYTYLVAYGEIHLSALHTAQAWHDDDKKSWLVGAIEMLYEGVTKEVKLLEKMCSQEGIDVFDSRTLTQASINYCKFLKEASLKPLPVLMAAIIPCCRLYDWLSRHLAMAYEEATSPTNPYNYWIVNCLTPQYEVVPVLMEQIMDSLILPENFDEAKSLFLQALTCEYEFFDSHSLTSETRLGYERIQSLSVHLTNSSLLDEDCRISLLTFLNREAVEKRDESGKKETEYEYRGKQKDFLKEKHDKYFISSSLSQPRLLRLFVDAKVEEGHKWWEEILETAMKEGAFCEIVQLCKEEEGEVERKMMGEGEERVNGRSAWIGEYPKNIPKNVKVDLGIYSLNSCHDYYPLKSSAEVVAADKLVSNHKGDDNIVNDCDNDLNDCDGNKNVNDNGDQVLLVNCSPLSSAPYNSANVLPSSLKSSPPNPTTTALPTLAPSNDLKRNNIFYFATGGWSEIRAFLPYI</sequence>